<dbReference type="RefSeq" id="WP_039338636.1">
    <property type="nucleotide sequence ID" value="NZ_JRVC01000039.1"/>
</dbReference>
<name>A0A0B8ZWY4_9SPHN</name>
<dbReference type="GO" id="GO:0016491">
    <property type="term" value="F:oxidoreductase activity"/>
    <property type="evidence" value="ECO:0007669"/>
    <property type="project" value="InterPro"/>
</dbReference>
<dbReference type="PANTHER" id="PTHR47495">
    <property type="entry name" value="ALDEHYDE DEHYDROGENASE"/>
    <property type="match status" value="1"/>
</dbReference>
<reference evidence="2 3" key="1">
    <citation type="submission" date="2014-10" db="EMBL/GenBank/DDBJ databases">
        <title>Draft genome sequence of Novosphingobium subterraneum DSM 12447.</title>
        <authorList>
            <person name="Gan H.M."/>
            <person name="Gan H.Y."/>
            <person name="Savka M.A."/>
        </authorList>
    </citation>
    <scope>NUCLEOTIDE SEQUENCE [LARGE SCALE GENOMIC DNA]</scope>
    <source>
        <strain evidence="2 3">DSM 12447</strain>
    </source>
</reference>
<accession>A0A0B8ZWY4</accession>
<dbReference type="Pfam" id="PF02738">
    <property type="entry name" value="MoCoBD_1"/>
    <property type="match status" value="1"/>
</dbReference>
<dbReference type="InterPro" id="IPR008274">
    <property type="entry name" value="AldOxase/xan_DH_MoCoBD1"/>
</dbReference>
<dbReference type="STRING" id="48936.NJ75_04620"/>
<dbReference type="PATRIC" id="fig|48936.3.peg.4652"/>
<keyword evidence="3" id="KW-1185">Reference proteome</keyword>
<evidence type="ECO:0000259" key="1">
    <source>
        <dbReference type="SMART" id="SM01008"/>
    </source>
</evidence>
<dbReference type="InterPro" id="IPR037165">
    <property type="entry name" value="AldOxase/xan_DH_Mopterin-bd_sf"/>
</dbReference>
<dbReference type="SUPFAM" id="SSF56003">
    <property type="entry name" value="Molybdenum cofactor-binding domain"/>
    <property type="match status" value="2"/>
</dbReference>
<dbReference type="InterPro" id="IPR000674">
    <property type="entry name" value="Ald_Oxase/Xan_DH_a/b"/>
</dbReference>
<dbReference type="PROSITE" id="PS51318">
    <property type="entry name" value="TAT"/>
    <property type="match status" value="1"/>
</dbReference>
<evidence type="ECO:0000313" key="3">
    <source>
        <dbReference type="Proteomes" id="UP000031338"/>
    </source>
</evidence>
<dbReference type="SMART" id="SM01008">
    <property type="entry name" value="Ald_Xan_dh_C"/>
    <property type="match status" value="1"/>
</dbReference>
<dbReference type="PANTHER" id="PTHR47495:SF1">
    <property type="entry name" value="BLL3820 PROTEIN"/>
    <property type="match status" value="1"/>
</dbReference>
<dbReference type="InterPro" id="IPR006311">
    <property type="entry name" value="TAT_signal"/>
</dbReference>
<dbReference type="InterPro" id="IPR052516">
    <property type="entry name" value="N-heterocyclic_Hydroxylase"/>
</dbReference>
<dbReference type="AlphaFoldDB" id="A0A0B8ZWY4"/>
<sequence length="770" mass="81997">MSAALDIHGARLSRRAFIGTGGALAVAVSLPVKASPTAAPASLDATTAASWIELNADGTVTIRTGKCDFGQSSVNTAYRQIVAEELCVPLSAMTTVITGDTDRTPDGGGTFWLLGYVQNLRKVAAYMREAALELAAGKLGVDRKALSVKDGVISGGGKAISYADLVKGQDLKLTIPVEGELTSPMGLTVKGEPPLKPVSEYTIIGKPSANPMTRPKVSGEAVWVGDVKLPGMLHARTIHPATLGSKLVKAGKLDGAQFPGARLVTIGNLLAVVSPDEWEAVQAAQAVAAETQWSDWRGLPGHEGLADHLRSKADWTVFPSRDGASNKGEPEKVPAAREHKASYFLPYHKHAPIGPMVTLADYRPDGSVTLHTLSQNPQHLRHMIARMLGVGEDKVVVRTYPGSGHYGRSNGGSAGSEDEAVLLSRELGRPVRVQWMRADEMQWTTQSSCALADIAIKLDKDGRIAGYAAEHRVPPMQDDRLVGALLAGLPVIDAPAAVTKDPFQNGINEMQDTWVYGNGPAVHEKAMSTWQIGEKESPIAVGLRDHSMRTPIQFQQNFPREVAMSEAAMLAGKDALQFRLDHVTDPRFKAIIEKLRTESAWDSRPSPAPGARASGKGVVKGRGMSIMLRDNGYWACAAHVAVMPESGEVKVERMTMVADVGIVINPLQLRRQIQAGCLMGVSQALHEEVSFDRGAITAADWASYPILTMAEAPEIKVVFETNLAAGNYGQGSESANALAAPAIAAAVLDATGKPVRRLPLRPAYVKAALA</sequence>
<organism evidence="2 3">
    <name type="scientific">Novosphingobium subterraneum</name>
    <dbReference type="NCBI Taxonomy" id="48936"/>
    <lineage>
        <taxon>Bacteria</taxon>
        <taxon>Pseudomonadati</taxon>
        <taxon>Pseudomonadota</taxon>
        <taxon>Alphaproteobacteria</taxon>
        <taxon>Sphingomonadales</taxon>
        <taxon>Sphingomonadaceae</taxon>
        <taxon>Novosphingobium</taxon>
    </lineage>
</organism>
<dbReference type="Gene3D" id="3.90.1170.50">
    <property type="entry name" value="Aldehyde oxidase/xanthine dehydrogenase, a/b hammerhead"/>
    <property type="match status" value="1"/>
</dbReference>
<feature type="domain" description="Aldehyde oxidase/xanthine dehydrogenase a/b hammerhead" evidence="1">
    <location>
        <begin position="218"/>
        <end position="295"/>
    </location>
</feature>
<gene>
    <name evidence="2" type="ORF">NJ75_04620</name>
</gene>
<proteinExistence type="predicted"/>
<comment type="caution">
    <text evidence="2">The sequence shown here is derived from an EMBL/GenBank/DDBJ whole genome shotgun (WGS) entry which is preliminary data.</text>
</comment>
<evidence type="ECO:0000313" key="2">
    <source>
        <dbReference type="EMBL" id="KHS41627.1"/>
    </source>
</evidence>
<protein>
    <submittedName>
        <fullName evidence="2">Twin-arginine translocation pathway signal protein</fullName>
    </submittedName>
</protein>
<dbReference type="InterPro" id="IPR046867">
    <property type="entry name" value="AldOxase/xan_DH_MoCoBD2"/>
</dbReference>
<dbReference type="Proteomes" id="UP000031338">
    <property type="component" value="Unassembled WGS sequence"/>
</dbReference>
<dbReference type="Gene3D" id="3.30.365.10">
    <property type="entry name" value="Aldehyde oxidase/xanthine dehydrogenase, molybdopterin binding domain"/>
    <property type="match status" value="4"/>
</dbReference>
<dbReference type="Pfam" id="PF20256">
    <property type="entry name" value="MoCoBD_2"/>
    <property type="match status" value="2"/>
</dbReference>
<dbReference type="EMBL" id="JRVC01000039">
    <property type="protein sequence ID" value="KHS41627.1"/>
    <property type="molecule type" value="Genomic_DNA"/>
</dbReference>